<proteinExistence type="predicted"/>
<dbReference type="FunCoup" id="A0A3N4LN67">
    <property type="interactions" value="13"/>
</dbReference>
<keyword evidence="5" id="KW-1185">Reference proteome</keyword>
<dbReference type="InterPro" id="IPR002889">
    <property type="entry name" value="WSC_carb-bd"/>
</dbReference>
<dbReference type="PROSITE" id="PS51212">
    <property type="entry name" value="WSC"/>
    <property type="match status" value="1"/>
</dbReference>
<gene>
    <name evidence="4" type="ORF">L211DRAFT_850494</name>
</gene>
<dbReference type="STRING" id="1051890.A0A3N4LN67"/>
<keyword evidence="2" id="KW-1133">Transmembrane helix</keyword>
<evidence type="ECO:0000313" key="4">
    <source>
        <dbReference type="EMBL" id="RPB22762.1"/>
    </source>
</evidence>
<dbReference type="OrthoDB" id="2537459at2759"/>
<feature type="domain" description="WSC" evidence="3">
    <location>
        <begin position="67"/>
        <end position="153"/>
    </location>
</feature>
<sequence length="380" mass="41259">MEQYLENQYGPPRLASISIAGNAGRFRDKRRTHRLKDVSLRPYSRRIFSLAPLGLLLYLSLDGASAQLQQKYCSSQNTGADHYVESNQWQTLGLCKDKCVLYAFGVVKGFECWCSDYAPNPSEARTDCVTCPQYNLEKCGNSKTGAYGYIDTGTRPKGTADASDGPSSTTMSSSTLTESTAATHTTPWVSVITVDGPPQTVTFTPSGWIGPTVDNSPGPSSSGDDNFFDNAGRVAGVFTVLALLLVALIFALFWYLRRRRQKGAPLGADSPTPESFGGGILIGSAGQEKRRSRSMSTLGLTAPYASDRPPPMVTTNSGSSGGSGVISAVTPDRITDQRLDPGQVWMRFENDNVSRMSVRSLRDDQDYSRRVLRLANPDED</sequence>
<feature type="region of interest" description="Disordered" evidence="1">
    <location>
        <begin position="155"/>
        <end position="181"/>
    </location>
</feature>
<feature type="transmembrane region" description="Helical" evidence="2">
    <location>
        <begin position="234"/>
        <end position="256"/>
    </location>
</feature>
<evidence type="ECO:0000256" key="1">
    <source>
        <dbReference type="SAM" id="MobiDB-lite"/>
    </source>
</evidence>
<dbReference type="InParanoid" id="A0A3N4LN67"/>
<name>A0A3N4LN67_9PEZI</name>
<dbReference type="EMBL" id="ML121550">
    <property type="protein sequence ID" value="RPB22762.1"/>
    <property type="molecule type" value="Genomic_DNA"/>
</dbReference>
<dbReference type="AlphaFoldDB" id="A0A3N4LN67"/>
<feature type="compositionally biased region" description="Low complexity" evidence="1">
    <location>
        <begin position="162"/>
        <end position="181"/>
    </location>
</feature>
<reference evidence="4 5" key="1">
    <citation type="journal article" date="2018" name="Nat. Ecol. Evol.">
        <title>Pezizomycetes genomes reveal the molecular basis of ectomycorrhizal truffle lifestyle.</title>
        <authorList>
            <person name="Murat C."/>
            <person name="Payen T."/>
            <person name="Noel B."/>
            <person name="Kuo A."/>
            <person name="Morin E."/>
            <person name="Chen J."/>
            <person name="Kohler A."/>
            <person name="Krizsan K."/>
            <person name="Balestrini R."/>
            <person name="Da Silva C."/>
            <person name="Montanini B."/>
            <person name="Hainaut M."/>
            <person name="Levati E."/>
            <person name="Barry K.W."/>
            <person name="Belfiori B."/>
            <person name="Cichocki N."/>
            <person name="Clum A."/>
            <person name="Dockter R.B."/>
            <person name="Fauchery L."/>
            <person name="Guy J."/>
            <person name="Iotti M."/>
            <person name="Le Tacon F."/>
            <person name="Lindquist E.A."/>
            <person name="Lipzen A."/>
            <person name="Malagnac F."/>
            <person name="Mello A."/>
            <person name="Molinier V."/>
            <person name="Miyauchi S."/>
            <person name="Poulain J."/>
            <person name="Riccioni C."/>
            <person name="Rubini A."/>
            <person name="Sitrit Y."/>
            <person name="Splivallo R."/>
            <person name="Traeger S."/>
            <person name="Wang M."/>
            <person name="Zifcakova L."/>
            <person name="Wipf D."/>
            <person name="Zambonelli A."/>
            <person name="Paolocci F."/>
            <person name="Nowrousian M."/>
            <person name="Ottonello S."/>
            <person name="Baldrian P."/>
            <person name="Spatafora J.W."/>
            <person name="Henrissat B."/>
            <person name="Nagy L.G."/>
            <person name="Aury J.M."/>
            <person name="Wincker P."/>
            <person name="Grigoriev I.V."/>
            <person name="Bonfante P."/>
            <person name="Martin F.M."/>
        </authorList>
    </citation>
    <scope>NUCLEOTIDE SEQUENCE [LARGE SCALE GENOMIC DNA]</scope>
    <source>
        <strain evidence="4 5">ATCC MYA-4762</strain>
    </source>
</reference>
<evidence type="ECO:0000313" key="5">
    <source>
        <dbReference type="Proteomes" id="UP000267821"/>
    </source>
</evidence>
<feature type="region of interest" description="Disordered" evidence="1">
    <location>
        <begin position="203"/>
        <end position="224"/>
    </location>
</feature>
<keyword evidence="2" id="KW-0472">Membrane</keyword>
<keyword evidence="2" id="KW-0812">Transmembrane</keyword>
<dbReference type="Proteomes" id="UP000267821">
    <property type="component" value="Unassembled WGS sequence"/>
</dbReference>
<protein>
    <recommendedName>
        <fullName evidence="3">WSC domain-containing protein</fullName>
    </recommendedName>
</protein>
<evidence type="ECO:0000259" key="3">
    <source>
        <dbReference type="PROSITE" id="PS51212"/>
    </source>
</evidence>
<evidence type="ECO:0000256" key="2">
    <source>
        <dbReference type="SAM" id="Phobius"/>
    </source>
</evidence>
<organism evidence="4 5">
    <name type="scientific">Terfezia boudieri ATCC MYA-4762</name>
    <dbReference type="NCBI Taxonomy" id="1051890"/>
    <lineage>
        <taxon>Eukaryota</taxon>
        <taxon>Fungi</taxon>
        <taxon>Dikarya</taxon>
        <taxon>Ascomycota</taxon>
        <taxon>Pezizomycotina</taxon>
        <taxon>Pezizomycetes</taxon>
        <taxon>Pezizales</taxon>
        <taxon>Pezizaceae</taxon>
        <taxon>Terfezia</taxon>
    </lineage>
</organism>
<accession>A0A3N4LN67</accession>
<feature type="region of interest" description="Disordered" evidence="1">
    <location>
        <begin position="301"/>
        <end position="325"/>
    </location>
</feature>
<feature type="compositionally biased region" description="Low complexity" evidence="1">
    <location>
        <begin position="214"/>
        <end position="224"/>
    </location>
</feature>